<name>A0A507QHX3_MONPU</name>
<evidence type="ECO:0000313" key="1">
    <source>
        <dbReference type="EMBL" id="TQB68078.1"/>
    </source>
</evidence>
<sequence>MEARMRPSSYGLPVNSPDHEKSLLIVSLMGLHKGGDVMLSQHFRKSLPDNVHIQTWHPSDSLLQSIASKSPRRDCVGTIYAVAILAYRSGWSGLIVADALTSRQLSGTQRVGESPLVSVIMVAVKPSIPLSSPDTSENDEVHVFLERTTGDEGENAALLKALQNLEVSEPYSYDWLYTMGDGIYTEMGLVLNDPDRPVFSADTAKLLGHEELSNAMTKILLQHTPLPAEIVLRTVSYIHDEQLNPMPSWLGIFSLQNLYFVVLFPTTAEELSTMHSTIQKAVSFLLETKSRYRYEMNVRLIPWELHRVASRRDLLRTYREYRQRQPGHNMHFIPGPFKYDDDDDVYFTKFGIIRFEIQELAIVSWATLGEILEYTYGRPECPNFEMIYPFDRPFHVDLPLWLSADSEDDSIPVFYLTNKLTDEQDKAIRDEMDRGDDDHIKE</sequence>
<dbReference type="OrthoDB" id="4461621at2759"/>
<proteinExistence type="predicted"/>
<accession>A0A507QHX3</accession>
<comment type="caution">
    <text evidence="1">The sequence shown here is derived from an EMBL/GenBank/DDBJ whole genome shotgun (WGS) entry which is preliminary data.</text>
</comment>
<keyword evidence="2" id="KW-1185">Reference proteome</keyword>
<evidence type="ECO:0000313" key="2">
    <source>
        <dbReference type="Proteomes" id="UP000319663"/>
    </source>
</evidence>
<dbReference type="STRING" id="5098.A0A507QHX3"/>
<dbReference type="Proteomes" id="UP000319663">
    <property type="component" value="Unassembled WGS sequence"/>
</dbReference>
<organism evidence="1 2">
    <name type="scientific">Monascus purpureus</name>
    <name type="common">Red mold</name>
    <name type="synonym">Monascus anka</name>
    <dbReference type="NCBI Taxonomy" id="5098"/>
    <lineage>
        <taxon>Eukaryota</taxon>
        <taxon>Fungi</taxon>
        <taxon>Dikarya</taxon>
        <taxon>Ascomycota</taxon>
        <taxon>Pezizomycotina</taxon>
        <taxon>Eurotiomycetes</taxon>
        <taxon>Eurotiomycetidae</taxon>
        <taxon>Eurotiales</taxon>
        <taxon>Aspergillaceae</taxon>
        <taxon>Monascus</taxon>
    </lineage>
</organism>
<reference evidence="1 2" key="1">
    <citation type="submission" date="2019-06" db="EMBL/GenBank/DDBJ databases">
        <title>Wine fermentation using esterase from Monascus purpureus.</title>
        <authorList>
            <person name="Geng C."/>
            <person name="Zhang Y."/>
        </authorList>
    </citation>
    <scope>NUCLEOTIDE SEQUENCE [LARGE SCALE GENOMIC DNA]</scope>
    <source>
        <strain evidence="1">HQ1</strain>
    </source>
</reference>
<gene>
    <name evidence="1" type="ORF">MPDQ_004045</name>
</gene>
<dbReference type="EMBL" id="VIFY01000255">
    <property type="protein sequence ID" value="TQB68078.1"/>
    <property type="molecule type" value="Genomic_DNA"/>
</dbReference>
<dbReference type="AlphaFoldDB" id="A0A507QHX3"/>
<protein>
    <submittedName>
        <fullName evidence="1">Uncharacterized protein</fullName>
    </submittedName>
</protein>